<dbReference type="Proteomes" id="UP000075243">
    <property type="component" value="Unassembled WGS sequence"/>
</dbReference>
<keyword evidence="2" id="KW-1133">Transmembrane helix</keyword>
<sequence length="639" mass="71579">MEPPTGFYAIWSFVLFLPFFIGLWLLGHLKGAIFCPLVCLIMTIGNSAIIYSLWPIHCIWTYYCVVRSEKLGPSLKFVTCTFLLPLVLISWPVVGIVGSVIGGAAYGFFAPIFATFEAVEGGKENKLLHCFIDGTWTTILKTFDIVKDVKNECYDTYFSVMDDLLQPKLPDDKYYEISFLTNLAKRVKPILFFFLLHFYLSVFYVFSCMLWSMLDLTRVSSNTLLESLMSELHWLRYFPAAIVAAVLGIIVDMPAISAVAICKGPYMLFKGWNRLFHDLIGREGPFLETICVPFAGLAIILWPLAVVGAILASVLASFFLGAYAGLVAYQESSFLFGLGYIVAAVSLYDEYSNDILDLKEGSCFPRPRYRKNAESELKSLSKTPSRTNSLSKTKSLTKTLSGAISLKNNMAEFKAVELLNGLFKECHQLGESLITEGLIKYEDIQEAKSNKGGRVIRIGLPAYCLLKALLRSVKADSTGILISDDTELTTTNRPQEQFFEWFLNPLLIIKEQIKAENLSVSEEDYLGKLVLFNGDSNRVKNSLIVPGPESDRKRAELDALARRLQGITKFITRFPTYKRQFDLILNTLSDDLAEKHGASKIIRSKSAFPRILSLKSFKGKTSNNSGQESEHTIDLETSS</sequence>
<feature type="region of interest" description="Disordered" evidence="1">
    <location>
        <begin position="619"/>
        <end position="639"/>
    </location>
</feature>
<feature type="transmembrane region" description="Helical" evidence="2">
    <location>
        <begin position="190"/>
        <end position="214"/>
    </location>
</feature>
<feature type="transmembrane region" description="Helical" evidence="2">
    <location>
        <begin position="7"/>
        <end position="25"/>
    </location>
</feature>
<evidence type="ECO:0000256" key="1">
    <source>
        <dbReference type="SAM" id="MobiDB-lite"/>
    </source>
</evidence>
<feature type="transmembrane region" description="Helical" evidence="2">
    <location>
        <begin position="234"/>
        <end position="262"/>
    </location>
</feature>
<dbReference type="PANTHER" id="PTHR31133">
    <property type="entry name" value="MEMBRANE PROTEIN"/>
    <property type="match status" value="1"/>
</dbReference>
<dbReference type="Gramene" id="C.cajan_32413.t">
    <property type="protein sequence ID" value="C.cajan_32413.t"/>
    <property type="gene ID" value="C.cajan_32413"/>
</dbReference>
<dbReference type="STRING" id="3821.A0A151RN61"/>
<dbReference type="EMBL" id="KQ483645">
    <property type="protein sequence ID" value="KYP43966.1"/>
    <property type="molecule type" value="Genomic_DNA"/>
</dbReference>
<evidence type="ECO:0000256" key="2">
    <source>
        <dbReference type="SAM" id="Phobius"/>
    </source>
</evidence>
<name>A0A151RN61_CAJCA</name>
<reference evidence="3" key="1">
    <citation type="journal article" date="2012" name="Nat. Biotechnol.">
        <title>Draft genome sequence of pigeonpea (Cajanus cajan), an orphan legume crop of resource-poor farmers.</title>
        <authorList>
            <person name="Varshney R.K."/>
            <person name="Chen W."/>
            <person name="Li Y."/>
            <person name="Bharti A.K."/>
            <person name="Saxena R.K."/>
            <person name="Schlueter J.A."/>
            <person name="Donoghue M.T."/>
            <person name="Azam S."/>
            <person name="Fan G."/>
            <person name="Whaley A.M."/>
            <person name="Farmer A.D."/>
            <person name="Sheridan J."/>
            <person name="Iwata A."/>
            <person name="Tuteja R."/>
            <person name="Penmetsa R.V."/>
            <person name="Wu W."/>
            <person name="Upadhyaya H.D."/>
            <person name="Yang S.P."/>
            <person name="Shah T."/>
            <person name="Saxena K.B."/>
            <person name="Michael T."/>
            <person name="McCombie W.R."/>
            <person name="Yang B."/>
            <person name="Zhang G."/>
            <person name="Yang H."/>
            <person name="Wang J."/>
            <person name="Spillane C."/>
            <person name="Cook D.R."/>
            <person name="May G.D."/>
            <person name="Xu X."/>
            <person name="Jackson S.A."/>
        </authorList>
    </citation>
    <scope>NUCLEOTIDE SEQUENCE [LARGE SCALE GENOMIC DNA]</scope>
</reference>
<keyword evidence="4" id="KW-1185">Reference proteome</keyword>
<feature type="transmembrane region" description="Helical" evidence="2">
    <location>
        <begin position="283"/>
        <end position="304"/>
    </location>
</feature>
<evidence type="ECO:0000313" key="4">
    <source>
        <dbReference type="Proteomes" id="UP000075243"/>
    </source>
</evidence>
<keyword evidence="2" id="KW-0812">Transmembrane</keyword>
<dbReference type="InterPro" id="IPR040229">
    <property type="entry name" value="At3g27390-like"/>
</dbReference>
<feature type="transmembrane region" description="Helical" evidence="2">
    <location>
        <begin position="31"/>
        <end position="54"/>
    </location>
</feature>
<keyword evidence="2" id="KW-0472">Membrane</keyword>
<organism evidence="3 4">
    <name type="scientific">Cajanus cajan</name>
    <name type="common">Pigeon pea</name>
    <name type="synonym">Cajanus indicus</name>
    <dbReference type="NCBI Taxonomy" id="3821"/>
    <lineage>
        <taxon>Eukaryota</taxon>
        <taxon>Viridiplantae</taxon>
        <taxon>Streptophyta</taxon>
        <taxon>Embryophyta</taxon>
        <taxon>Tracheophyta</taxon>
        <taxon>Spermatophyta</taxon>
        <taxon>Magnoliopsida</taxon>
        <taxon>eudicotyledons</taxon>
        <taxon>Gunneridae</taxon>
        <taxon>Pentapetalae</taxon>
        <taxon>rosids</taxon>
        <taxon>fabids</taxon>
        <taxon>Fabales</taxon>
        <taxon>Fabaceae</taxon>
        <taxon>Papilionoideae</taxon>
        <taxon>50 kb inversion clade</taxon>
        <taxon>NPAAA clade</taxon>
        <taxon>indigoferoid/millettioid clade</taxon>
        <taxon>Phaseoleae</taxon>
        <taxon>Cajanus</taxon>
    </lineage>
</organism>
<protein>
    <submittedName>
        <fullName evidence="3">Membrane protein At3g27390 family</fullName>
    </submittedName>
</protein>
<dbReference type="OMA" id="DVKNECY"/>
<evidence type="ECO:0000313" key="3">
    <source>
        <dbReference type="EMBL" id="KYP43966.1"/>
    </source>
</evidence>
<feature type="compositionally biased region" description="Basic and acidic residues" evidence="1">
    <location>
        <begin position="628"/>
        <end position="639"/>
    </location>
</feature>
<dbReference type="AlphaFoldDB" id="A0A151RN61"/>
<feature type="transmembrane region" description="Helical" evidence="2">
    <location>
        <begin position="310"/>
        <end position="329"/>
    </location>
</feature>
<gene>
    <name evidence="3" type="ORF">KK1_034550</name>
</gene>
<proteinExistence type="predicted"/>
<accession>A0A151RN61</accession>
<dbReference type="PANTHER" id="PTHR31133:SF3">
    <property type="entry name" value="TRANSMEMBRANE PROTEIN"/>
    <property type="match status" value="1"/>
</dbReference>